<gene>
    <name evidence="6" type="ORF">HCN58_16185</name>
</gene>
<evidence type="ECO:0000256" key="4">
    <source>
        <dbReference type="ARBA" id="ARBA00023163"/>
    </source>
</evidence>
<sequence length="120" mass="13425">MDSLTQAAAELNVSHSAVSQQLRLLEGYFSCKLVRKTGNRIELTPAARSYAHEVRKSLDLLAVASEDFASSGSASCRTAPWNSFSSITHHWLWVLRPIQPLSAQSQKCFEQFITWLAQED</sequence>
<dbReference type="InterPro" id="IPR036390">
    <property type="entry name" value="WH_DNA-bd_sf"/>
</dbReference>
<evidence type="ECO:0000256" key="3">
    <source>
        <dbReference type="ARBA" id="ARBA00023125"/>
    </source>
</evidence>
<dbReference type="Gene3D" id="1.10.10.10">
    <property type="entry name" value="Winged helix-like DNA-binding domain superfamily/Winged helix DNA-binding domain"/>
    <property type="match status" value="1"/>
</dbReference>
<evidence type="ECO:0000313" key="6">
    <source>
        <dbReference type="EMBL" id="NOJ41120.1"/>
    </source>
</evidence>
<comment type="similarity">
    <text evidence="1">Belongs to the LysR transcriptional regulatory family.</text>
</comment>
<keyword evidence="2" id="KW-0805">Transcription regulation</keyword>
<keyword evidence="4" id="KW-0804">Transcription</keyword>
<dbReference type="Pfam" id="PF00126">
    <property type="entry name" value="HTH_1"/>
    <property type="match status" value="1"/>
</dbReference>
<evidence type="ECO:0000256" key="1">
    <source>
        <dbReference type="ARBA" id="ARBA00009437"/>
    </source>
</evidence>
<evidence type="ECO:0000313" key="7">
    <source>
        <dbReference type="Proteomes" id="UP000544122"/>
    </source>
</evidence>
<dbReference type="GO" id="GO:0000976">
    <property type="term" value="F:transcription cis-regulatory region binding"/>
    <property type="evidence" value="ECO:0007669"/>
    <property type="project" value="TreeGrafter"/>
</dbReference>
<dbReference type="PANTHER" id="PTHR30126">
    <property type="entry name" value="HTH-TYPE TRANSCRIPTIONAL REGULATOR"/>
    <property type="match status" value="1"/>
</dbReference>
<dbReference type="SUPFAM" id="SSF46785">
    <property type="entry name" value="Winged helix' DNA-binding domain"/>
    <property type="match status" value="1"/>
</dbReference>
<organism evidence="6 7">
    <name type="scientific">Bradyrhizobium australiense</name>
    <dbReference type="NCBI Taxonomy" id="2721161"/>
    <lineage>
        <taxon>Bacteria</taxon>
        <taxon>Pseudomonadati</taxon>
        <taxon>Pseudomonadota</taxon>
        <taxon>Alphaproteobacteria</taxon>
        <taxon>Hyphomicrobiales</taxon>
        <taxon>Nitrobacteraceae</taxon>
        <taxon>Bradyrhizobium</taxon>
    </lineage>
</organism>
<reference evidence="6 7" key="1">
    <citation type="submission" date="2020-03" db="EMBL/GenBank/DDBJ databases">
        <title>Bradyrhizobium diversity isolated from nodules of Indigofera sp.</title>
        <authorList>
            <person name="Klepa M."/>
            <person name="Helene L."/>
            <person name="Hungria M."/>
        </authorList>
    </citation>
    <scope>NUCLEOTIDE SEQUENCE [LARGE SCALE GENOMIC DNA]</scope>
    <source>
        <strain evidence="6 7">WSM 1791</strain>
    </source>
</reference>
<dbReference type="InterPro" id="IPR036388">
    <property type="entry name" value="WH-like_DNA-bd_sf"/>
</dbReference>
<dbReference type="InterPro" id="IPR000847">
    <property type="entry name" value="LysR_HTH_N"/>
</dbReference>
<feature type="domain" description="HTH lysR-type" evidence="5">
    <location>
        <begin position="1"/>
        <end position="44"/>
    </location>
</feature>
<protein>
    <submittedName>
        <fullName evidence="6">LysR family transcriptional regulator</fullName>
    </submittedName>
</protein>
<dbReference type="Proteomes" id="UP000544122">
    <property type="component" value="Unassembled WGS sequence"/>
</dbReference>
<dbReference type="PROSITE" id="PS50931">
    <property type="entry name" value="HTH_LYSR"/>
    <property type="match status" value="1"/>
</dbReference>
<evidence type="ECO:0000259" key="5">
    <source>
        <dbReference type="PROSITE" id="PS50931"/>
    </source>
</evidence>
<dbReference type="GO" id="GO:0003700">
    <property type="term" value="F:DNA-binding transcription factor activity"/>
    <property type="evidence" value="ECO:0007669"/>
    <property type="project" value="InterPro"/>
</dbReference>
<dbReference type="PANTHER" id="PTHR30126:SF40">
    <property type="entry name" value="HTH-TYPE TRANSCRIPTIONAL REGULATOR GLTR"/>
    <property type="match status" value="1"/>
</dbReference>
<name>A0A7Y4GSD7_9BRAD</name>
<dbReference type="EMBL" id="JAAVLX010000004">
    <property type="protein sequence ID" value="NOJ41120.1"/>
    <property type="molecule type" value="Genomic_DNA"/>
</dbReference>
<evidence type="ECO:0000256" key="2">
    <source>
        <dbReference type="ARBA" id="ARBA00023015"/>
    </source>
</evidence>
<dbReference type="RefSeq" id="WP_171580323.1">
    <property type="nucleotide sequence ID" value="NZ_JAAVLX010000004.1"/>
</dbReference>
<keyword evidence="7" id="KW-1185">Reference proteome</keyword>
<keyword evidence="3" id="KW-0238">DNA-binding</keyword>
<accession>A0A7Y4GSD7</accession>
<dbReference type="AlphaFoldDB" id="A0A7Y4GSD7"/>
<proteinExistence type="inferred from homology"/>
<comment type="caution">
    <text evidence="6">The sequence shown here is derived from an EMBL/GenBank/DDBJ whole genome shotgun (WGS) entry which is preliminary data.</text>
</comment>